<dbReference type="GO" id="GO:0045944">
    <property type="term" value="P:positive regulation of transcription by RNA polymerase II"/>
    <property type="evidence" value="ECO:0007669"/>
    <property type="project" value="TreeGrafter"/>
</dbReference>
<dbReference type="STRING" id="36166.T1GGQ8"/>
<keyword evidence="3" id="KW-0677">Repeat</keyword>
<evidence type="ECO:0000256" key="1">
    <source>
        <dbReference type="ARBA" id="ARBA00004123"/>
    </source>
</evidence>
<evidence type="ECO:0000313" key="10">
    <source>
        <dbReference type="EnsemblMetazoa" id="MESCA002584-PA"/>
    </source>
</evidence>
<keyword evidence="8" id="KW-0539">Nucleus</keyword>
<evidence type="ECO:0000256" key="8">
    <source>
        <dbReference type="ARBA" id="ARBA00023242"/>
    </source>
</evidence>
<evidence type="ECO:0000256" key="4">
    <source>
        <dbReference type="ARBA" id="ARBA00022771"/>
    </source>
</evidence>
<evidence type="ECO:0000256" key="9">
    <source>
        <dbReference type="SAM" id="Coils"/>
    </source>
</evidence>
<protein>
    <submittedName>
        <fullName evidence="10">Uncharacterized protein</fullName>
    </submittedName>
</protein>
<dbReference type="AlphaFoldDB" id="T1GGQ8"/>
<dbReference type="Proteomes" id="UP000015102">
    <property type="component" value="Unassembled WGS sequence"/>
</dbReference>
<feature type="coiled-coil region" evidence="9">
    <location>
        <begin position="58"/>
        <end position="85"/>
    </location>
</feature>
<keyword evidence="9" id="KW-0175">Coiled coil</keyword>
<reference evidence="11" key="1">
    <citation type="submission" date="2013-02" db="EMBL/GenBank/DDBJ databases">
        <authorList>
            <person name="Hughes D."/>
        </authorList>
    </citation>
    <scope>NUCLEOTIDE SEQUENCE</scope>
    <source>
        <strain>Durham</strain>
        <strain evidence="11">NC isolate 2 -- Noor lab</strain>
    </source>
</reference>
<keyword evidence="6" id="KW-0805">Transcription regulation</keyword>
<dbReference type="EnsemblMetazoa" id="MESCA002584-RA">
    <property type="protein sequence ID" value="MESCA002584-PA"/>
    <property type="gene ID" value="MESCA002584"/>
</dbReference>
<dbReference type="EMBL" id="CAQQ02111081">
    <property type="status" value="NOT_ANNOTATED_CDS"/>
    <property type="molecule type" value="Genomic_DNA"/>
</dbReference>
<evidence type="ECO:0000313" key="11">
    <source>
        <dbReference type="Proteomes" id="UP000015102"/>
    </source>
</evidence>
<keyword evidence="7" id="KW-0804">Transcription</keyword>
<evidence type="ECO:0000256" key="7">
    <source>
        <dbReference type="ARBA" id="ARBA00023163"/>
    </source>
</evidence>
<dbReference type="GO" id="GO:0042800">
    <property type="term" value="F:histone H3K4 methyltransferase activity"/>
    <property type="evidence" value="ECO:0007669"/>
    <property type="project" value="TreeGrafter"/>
</dbReference>
<dbReference type="GO" id="GO:0008270">
    <property type="term" value="F:zinc ion binding"/>
    <property type="evidence" value="ECO:0007669"/>
    <property type="project" value="UniProtKB-KW"/>
</dbReference>
<dbReference type="GO" id="GO:0044666">
    <property type="term" value="C:MLL3/4 complex"/>
    <property type="evidence" value="ECO:0007669"/>
    <property type="project" value="TreeGrafter"/>
</dbReference>
<accession>T1GGQ8</accession>
<sequence>WLTSTNSKLNNQLKYYENEKAKIQKAKKASNGRKRSIVKSGGSLNDIKEEQDTLVSNLSFFQKQVEQTKKQIKQHRNLIQNFNTKFKKDLLTDPVSNTPDVGNIVNVQVQQQNPNILNKNVAQ</sequence>
<keyword evidence="11" id="KW-1185">Reference proteome</keyword>
<dbReference type="PANTHER" id="PTHR45888">
    <property type="entry name" value="HL01030P-RELATED"/>
    <property type="match status" value="1"/>
</dbReference>
<keyword evidence="2" id="KW-0479">Metal-binding</keyword>
<evidence type="ECO:0000256" key="3">
    <source>
        <dbReference type="ARBA" id="ARBA00022737"/>
    </source>
</evidence>
<dbReference type="PANTHER" id="PTHR45888:SF6">
    <property type="entry name" value="HL01030P-RELATED"/>
    <property type="match status" value="1"/>
</dbReference>
<evidence type="ECO:0000256" key="5">
    <source>
        <dbReference type="ARBA" id="ARBA00022833"/>
    </source>
</evidence>
<organism evidence="10 11">
    <name type="scientific">Megaselia scalaris</name>
    <name type="common">Humpbacked fly</name>
    <name type="synonym">Phora scalaris</name>
    <dbReference type="NCBI Taxonomy" id="36166"/>
    <lineage>
        <taxon>Eukaryota</taxon>
        <taxon>Metazoa</taxon>
        <taxon>Ecdysozoa</taxon>
        <taxon>Arthropoda</taxon>
        <taxon>Hexapoda</taxon>
        <taxon>Insecta</taxon>
        <taxon>Pterygota</taxon>
        <taxon>Neoptera</taxon>
        <taxon>Endopterygota</taxon>
        <taxon>Diptera</taxon>
        <taxon>Brachycera</taxon>
        <taxon>Muscomorpha</taxon>
        <taxon>Platypezoidea</taxon>
        <taxon>Phoridae</taxon>
        <taxon>Megaseliini</taxon>
        <taxon>Megaselia</taxon>
    </lineage>
</organism>
<name>T1GGQ8_MEGSC</name>
<evidence type="ECO:0000256" key="2">
    <source>
        <dbReference type="ARBA" id="ARBA00022723"/>
    </source>
</evidence>
<proteinExistence type="predicted"/>
<keyword evidence="4" id="KW-0863">Zinc-finger</keyword>
<dbReference type="HOGENOM" id="CLU_2021020_0_0_1"/>
<comment type="subcellular location">
    <subcellularLocation>
        <location evidence="1">Nucleus</location>
    </subcellularLocation>
</comment>
<evidence type="ECO:0000256" key="6">
    <source>
        <dbReference type="ARBA" id="ARBA00023015"/>
    </source>
</evidence>
<dbReference type="GO" id="GO:0003713">
    <property type="term" value="F:transcription coactivator activity"/>
    <property type="evidence" value="ECO:0007669"/>
    <property type="project" value="TreeGrafter"/>
</dbReference>
<reference evidence="10" key="2">
    <citation type="submission" date="2015-06" db="UniProtKB">
        <authorList>
            <consortium name="EnsemblMetazoa"/>
        </authorList>
    </citation>
    <scope>IDENTIFICATION</scope>
</reference>
<keyword evidence="5" id="KW-0862">Zinc</keyword>